<dbReference type="OrthoDB" id="329481at2"/>
<dbReference type="InterPro" id="IPR009057">
    <property type="entry name" value="Homeodomain-like_sf"/>
</dbReference>
<dbReference type="InterPro" id="IPR001647">
    <property type="entry name" value="HTH_TetR"/>
</dbReference>
<proteinExistence type="predicted"/>
<dbReference type="InterPro" id="IPR050109">
    <property type="entry name" value="HTH-type_TetR-like_transc_reg"/>
</dbReference>
<dbReference type="Gene3D" id="1.10.10.60">
    <property type="entry name" value="Homeodomain-like"/>
    <property type="match status" value="1"/>
</dbReference>
<dbReference type="GO" id="GO:0046677">
    <property type="term" value="P:response to antibiotic"/>
    <property type="evidence" value="ECO:0007669"/>
    <property type="project" value="InterPro"/>
</dbReference>
<gene>
    <name evidence="8" type="ORF">FJV41_12715</name>
</gene>
<dbReference type="RefSeq" id="WP_141642724.1">
    <property type="nucleotide sequence ID" value="NZ_VIFM01000040.1"/>
</dbReference>
<dbReference type="PROSITE" id="PS50977">
    <property type="entry name" value="HTH_TETR_2"/>
    <property type="match status" value="1"/>
</dbReference>
<comment type="caution">
    <text evidence="8">The sequence shown here is derived from an EMBL/GenBank/DDBJ whole genome shotgun (WGS) entry which is preliminary data.</text>
</comment>
<evidence type="ECO:0000256" key="5">
    <source>
        <dbReference type="ARBA" id="ARBA00023163"/>
    </source>
</evidence>
<feature type="DNA-binding region" description="H-T-H motif" evidence="6">
    <location>
        <begin position="32"/>
        <end position="51"/>
    </location>
</feature>
<dbReference type="PANTHER" id="PTHR30055">
    <property type="entry name" value="HTH-TYPE TRANSCRIPTIONAL REGULATOR RUTR"/>
    <property type="match status" value="1"/>
</dbReference>
<dbReference type="InterPro" id="IPR004111">
    <property type="entry name" value="Repressor_TetR_C"/>
</dbReference>
<evidence type="ECO:0000256" key="1">
    <source>
        <dbReference type="ARBA" id="ARBA00002856"/>
    </source>
</evidence>
<sequence>MRQSNKREPLSRERILRAALGVVDSEGLEAISMRRVGQELGVEAMSLYNHVANKAAILDGLFEIVLAEMPAATKAATWQVALRDNARALRLVLRAHPHTLPLFATRPAVTPASIIHVEAALELLRKAGFSADEALCTLQVMVAFVVGHTVAGYSPTRPEEESRPAYEQLSKQDFPRVHELVAVLARHDIEKEFEFGLEAMLAGLEARLTRRKASRKE</sequence>
<feature type="domain" description="HTH tetR-type" evidence="7">
    <location>
        <begin position="9"/>
        <end position="69"/>
    </location>
</feature>
<dbReference type="InterPro" id="IPR036271">
    <property type="entry name" value="Tet_transcr_reg_TetR-rel_C_sf"/>
</dbReference>
<dbReference type="EMBL" id="VIFM01000040">
    <property type="protein sequence ID" value="TQF15570.1"/>
    <property type="molecule type" value="Genomic_DNA"/>
</dbReference>
<evidence type="ECO:0000259" key="7">
    <source>
        <dbReference type="PROSITE" id="PS50977"/>
    </source>
</evidence>
<evidence type="ECO:0000313" key="9">
    <source>
        <dbReference type="Proteomes" id="UP000315369"/>
    </source>
</evidence>
<keyword evidence="3" id="KW-0805">Transcription regulation</keyword>
<evidence type="ECO:0000256" key="2">
    <source>
        <dbReference type="ARBA" id="ARBA00022491"/>
    </source>
</evidence>
<keyword evidence="2" id="KW-0678">Repressor</keyword>
<protein>
    <submittedName>
        <fullName evidence="8">TetR family transcriptional regulator</fullName>
    </submittedName>
</protein>
<dbReference type="PRINTS" id="PR00400">
    <property type="entry name" value="TETREPRESSOR"/>
</dbReference>
<keyword evidence="9" id="KW-1185">Reference proteome</keyword>
<dbReference type="AlphaFoldDB" id="A0A540X2W0"/>
<dbReference type="Proteomes" id="UP000315369">
    <property type="component" value="Unassembled WGS sequence"/>
</dbReference>
<accession>A0A540X2W0</accession>
<dbReference type="Gene3D" id="1.10.357.10">
    <property type="entry name" value="Tetracycline Repressor, domain 2"/>
    <property type="match status" value="1"/>
</dbReference>
<dbReference type="GO" id="GO:0003700">
    <property type="term" value="F:DNA-binding transcription factor activity"/>
    <property type="evidence" value="ECO:0007669"/>
    <property type="project" value="TreeGrafter"/>
</dbReference>
<evidence type="ECO:0000256" key="3">
    <source>
        <dbReference type="ARBA" id="ARBA00023015"/>
    </source>
</evidence>
<keyword evidence="5" id="KW-0804">Transcription</keyword>
<evidence type="ECO:0000256" key="4">
    <source>
        <dbReference type="ARBA" id="ARBA00023125"/>
    </source>
</evidence>
<organism evidence="8 9">
    <name type="scientific">Myxococcus llanfairpwllgwyngyllgogerychwyrndrobwllllantysiliogogogochensis</name>
    <dbReference type="NCBI Taxonomy" id="2590453"/>
    <lineage>
        <taxon>Bacteria</taxon>
        <taxon>Pseudomonadati</taxon>
        <taxon>Myxococcota</taxon>
        <taxon>Myxococcia</taxon>
        <taxon>Myxococcales</taxon>
        <taxon>Cystobacterineae</taxon>
        <taxon>Myxococcaceae</taxon>
        <taxon>Myxococcus</taxon>
    </lineage>
</organism>
<name>A0A540X2W0_9BACT</name>
<dbReference type="SUPFAM" id="SSF48498">
    <property type="entry name" value="Tetracyclin repressor-like, C-terminal domain"/>
    <property type="match status" value="1"/>
</dbReference>
<dbReference type="GO" id="GO:0000976">
    <property type="term" value="F:transcription cis-regulatory region binding"/>
    <property type="evidence" value="ECO:0007669"/>
    <property type="project" value="TreeGrafter"/>
</dbReference>
<keyword evidence="4 6" id="KW-0238">DNA-binding</keyword>
<dbReference type="InterPro" id="IPR003012">
    <property type="entry name" value="Tet_transcr_reg_TetR"/>
</dbReference>
<evidence type="ECO:0000256" key="6">
    <source>
        <dbReference type="PROSITE-ProRule" id="PRU00335"/>
    </source>
</evidence>
<comment type="function">
    <text evidence="1">TetR is the repressor of the tetracycline resistance element; its N-terminal region forms a helix-turn-helix structure and binds DNA. Binding of tetracycline to TetR reduces the repressor affinity for the tetracycline resistance gene (tetA) promoter operator sites.</text>
</comment>
<evidence type="ECO:0000313" key="8">
    <source>
        <dbReference type="EMBL" id="TQF15570.1"/>
    </source>
</evidence>
<reference evidence="8 9" key="1">
    <citation type="submission" date="2019-06" db="EMBL/GenBank/DDBJ databases">
        <authorList>
            <person name="Livingstone P."/>
            <person name="Whitworth D."/>
        </authorList>
    </citation>
    <scope>NUCLEOTIDE SEQUENCE [LARGE SCALE GENOMIC DNA]</scope>
    <source>
        <strain evidence="8 9">AM401</strain>
    </source>
</reference>
<dbReference type="Pfam" id="PF00440">
    <property type="entry name" value="TetR_N"/>
    <property type="match status" value="1"/>
</dbReference>
<dbReference type="SUPFAM" id="SSF46689">
    <property type="entry name" value="Homeodomain-like"/>
    <property type="match status" value="1"/>
</dbReference>
<dbReference type="PANTHER" id="PTHR30055:SF151">
    <property type="entry name" value="TRANSCRIPTIONAL REGULATORY PROTEIN"/>
    <property type="match status" value="1"/>
</dbReference>
<dbReference type="Pfam" id="PF02909">
    <property type="entry name" value="TetR_C_1"/>
    <property type="match status" value="1"/>
</dbReference>
<dbReference type="GO" id="GO:0045892">
    <property type="term" value="P:negative regulation of DNA-templated transcription"/>
    <property type="evidence" value="ECO:0007669"/>
    <property type="project" value="InterPro"/>
</dbReference>